<dbReference type="InterPro" id="IPR010998">
    <property type="entry name" value="Integrase_recombinase_N"/>
</dbReference>
<dbReference type="PROSITE" id="PS51898">
    <property type="entry name" value="TYR_RECOMBINASE"/>
    <property type="match status" value="1"/>
</dbReference>
<dbReference type="Pfam" id="PF00589">
    <property type="entry name" value="Phage_integrase"/>
    <property type="match status" value="1"/>
</dbReference>
<proteinExistence type="inferred from homology"/>
<accession>A0ABU2Y5G2</accession>
<comment type="similarity">
    <text evidence="1">Belongs to the 'phage' integrase family.</text>
</comment>
<dbReference type="RefSeq" id="WP_311593429.1">
    <property type="nucleotide sequence ID" value="NZ_JAVRHV010000004.1"/>
</dbReference>
<evidence type="ECO:0000259" key="4">
    <source>
        <dbReference type="PROSITE" id="PS51898"/>
    </source>
</evidence>
<evidence type="ECO:0000313" key="5">
    <source>
        <dbReference type="EMBL" id="MDT0553415.1"/>
    </source>
</evidence>
<gene>
    <name evidence="5" type="ORF">RM519_09185</name>
</gene>
<reference evidence="5 6" key="1">
    <citation type="submission" date="2023-09" db="EMBL/GenBank/DDBJ databases">
        <authorList>
            <person name="Rey-Velasco X."/>
        </authorList>
    </citation>
    <scope>NUCLEOTIDE SEQUENCE [LARGE SCALE GENOMIC DNA]</scope>
    <source>
        <strain evidence="5 6">P050</strain>
    </source>
</reference>
<dbReference type="PANTHER" id="PTHR30349:SF64">
    <property type="entry name" value="PROPHAGE INTEGRASE INTD-RELATED"/>
    <property type="match status" value="1"/>
</dbReference>
<keyword evidence="2" id="KW-0238">DNA-binding</keyword>
<dbReference type="Gene3D" id="1.10.443.10">
    <property type="entry name" value="Intergrase catalytic core"/>
    <property type="match status" value="1"/>
</dbReference>
<dbReference type="PANTHER" id="PTHR30349">
    <property type="entry name" value="PHAGE INTEGRASE-RELATED"/>
    <property type="match status" value="1"/>
</dbReference>
<protein>
    <submittedName>
        <fullName evidence="5">Site-specific integrase</fullName>
    </submittedName>
</protein>
<comment type="caution">
    <text evidence="5">The sequence shown here is derived from an EMBL/GenBank/DDBJ whole genome shotgun (WGS) entry which is preliminary data.</text>
</comment>
<dbReference type="Pfam" id="PF17293">
    <property type="entry name" value="Arm-DNA-bind_5"/>
    <property type="match status" value="1"/>
</dbReference>
<sequence>MNKNKLNILLYTDKSKLSKKGECPIKCRLTYLKIRKQFSTGLFVNPKYWNSKKQKVLEDSEQSDYLNTQLSLIMNKINQAFLLLQIQESNFSVEDIYSTYKGEKLAKEYNVVEYFEMFLKRLKRLINIEIKAVTYKKYNYVKENVKSFIKWKYKRSDYPLKKLKQQFLDDFDYYLKVERGQKQVTINKEIQRFRKPIKVAVSEGYLERDPFMLHKNKKVIKKIVFLTTEELQKFESHVFEQSTLRLVQDLFIFSCYTGLAYNELKQLSKKHIVKGFDGMNWIEMTREKTQGNISVPILSKASDLIVKYRNDEVDQIFPVMSNQQYNSYLKVVGSILGFDKVLTTHIARKTFASTVLLYNDVPIEIVSKLLGHSSISITEESYGKVIKKRVSDEVKRLGSI</sequence>
<name>A0ABU2Y5G2_9FLAO</name>
<keyword evidence="6" id="KW-1185">Reference proteome</keyword>
<keyword evidence="3" id="KW-0233">DNA recombination</keyword>
<dbReference type="InterPro" id="IPR035386">
    <property type="entry name" value="Arm-DNA-bind_5"/>
</dbReference>
<dbReference type="SUPFAM" id="SSF56349">
    <property type="entry name" value="DNA breaking-rejoining enzymes"/>
    <property type="match status" value="1"/>
</dbReference>
<dbReference type="Proteomes" id="UP001252186">
    <property type="component" value="Unassembled WGS sequence"/>
</dbReference>
<dbReference type="CDD" id="cd01185">
    <property type="entry name" value="INTN1_C_like"/>
    <property type="match status" value="1"/>
</dbReference>
<dbReference type="InterPro" id="IPR013762">
    <property type="entry name" value="Integrase-like_cat_sf"/>
</dbReference>
<dbReference type="InterPro" id="IPR025269">
    <property type="entry name" value="SAM-like_dom"/>
</dbReference>
<dbReference type="InterPro" id="IPR002104">
    <property type="entry name" value="Integrase_catalytic"/>
</dbReference>
<dbReference type="Gene3D" id="1.10.150.130">
    <property type="match status" value="1"/>
</dbReference>
<dbReference type="InterPro" id="IPR050090">
    <property type="entry name" value="Tyrosine_recombinase_XerCD"/>
</dbReference>
<feature type="domain" description="Tyr recombinase" evidence="4">
    <location>
        <begin position="221"/>
        <end position="395"/>
    </location>
</feature>
<evidence type="ECO:0000256" key="3">
    <source>
        <dbReference type="ARBA" id="ARBA00023172"/>
    </source>
</evidence>
<evidence type="ECO:0000256" key="1">
    <source>
        <dbReference type="ARBA" id="ARBA00008857"/>
    </source>
</evidence>
<evidence type="ECO:0000313" key="6">
    <source>
        <dbReference type="Proteomes" id="UP001252186"/>
    </source>
</evidence>
<dbReference type="EMBL" id="JAVRHV010000004">
    <property type="protein sequence ID" value="MDT0553415.1"/>
    <property type="molecule type" value="Genomic_DNA"/>
</dbReference>
<evidence type="ECO:0000256" key="2">
    <source>
        <dbReference type="ARBA" id="ARBA00023125"/>
    </source>
</evidence>
<organism evidence="5 6">
    <name type="scientific">Urechidicola vernalis</name>
    <dbReference type="NCBI Taxonomy" id="3075600"/>
    <lineage>
        <taxon>Bacteria</taxon>
        <taxon>Pseudomonadati</taxon>
        <taxon>Bacteroidota</taxon>
        <taxon>Flavobacteriia</taxon>
        <taxon>Flavobacteriales</taxon>
        <taxon>Flavobacteriaceae</taxon>
        <taxon>Urechidicola</taxon>
    </lineage>
</organism>
<dbReference type="Pfam" id="PF13102">
    <property type="entry name" value="Phage_int_SAM_5"/>
    <property type="match status" value="1"/>
</dbReference>
<dbReference type="InterPro" id="IPR011010">
    <property type="entry name" value="DNA_brk_join_enz"/>
</dbReference>